<dbReference type="InterPro" id="IPR043149">
    <property type="entry name" value="TagF_N"/>
</dbReference>
<dbReference type="SUPFAM" id="SSF53756">
    <property type="entry name" value="UDP-Glycosyltransferase/glycogen phosphorylase"/>
    <property type="match status" value="2"/>
</dbReference>
<evidence type="ECO:0000313" key="8">
    <source>
        <dbReference type="EMBL" id="NNM46400.1"/>
    </source>
</evidence>
<name>A0A849H960_9MICO</name>
<sequence>MGSVASRLKRLRRAVRPKRIVRTGRKVVKTVPVEWRARVRMLPVQRDLVVYESFAGNGMLCNPEAIFRELLADPQLQHLRHVWVLSDPKAFPETVAEFAGDSRVKFVQRRSMAYWKALATAGYLFNNATFPAEFGKREGQVYVNTWHGTPLKAMGYDEPSGAIESRNVIRNFMMADYLLSTSPFMSERMYEQAYRLTNIAPGRLVEVGYPRTDRQQLDAAGRAGVRKRLRDNGVQLGDDDKVVLYAPTWKGSSFHTPVDDAALLGERVRELTAELPPGHRVLLKVHQQVFEHARRRPDLAPLLVPNHIATNEVLGLTDVLVTDYSSIFFDFLSTGRPVVFLTPDFDEYDGSRGTYLEPDELPGPRVVTTAQAAAVSAAVGTGEGDDPVVTHGDRYAAARDRFAPRDDGGAARRVVDVVFHGRSEDGVRAVSHDDRKTILFYLGGMKSNGITASALNVLRHIDHNRFDVSVLYNHRTDPDRRSNAESIDPRARVFARVGGFAPSKAQRRRRRALATQGMTMRPQDLAIMEGLMREEWARSLGAARFDHIIDWSGYSSFWAFMLSLAPGASRSIWLHNDLRADQMREVDGRRPHFDNLGSTFSTYQRYDHLVSVSRALRDVNAERLGEFAPAEKFVAARNTIDHERVLRKAFGAPGAPEALDAAWPGEHRIVVPDNDVRAVTEALVEEHDLAAHAEEVQRRVALAVVPEDPDVTTFVAVGRLSPEKNHERLVKAFARVHHDHPQTRLVIIGGGPLEDKLNALVRRLGLDDAVVIAGAQPNPWAIMSHCNVFVLSSDYEGQPMVILEARTLGLPVVSTAFASVASALAPGEGLVVDRNVKALAAGMEAAVAGDVPAPPFVAEAYNAEVMDEFYRAIGADAADSPATVPG</sequence>
<proteinExistence type="inferred from homology"/>
<dbReference type="Proteomes" id="UP000588586">
    <property type="component" value="Unassembled WGS sequence"/>
</dbReference>
<evidence type="ECO:0000256" key="6">
    <source>
        <dbReference type="ARBA" id="ARBA00023136"/>
    </source>
</evidence>
<dbReference type="EMBL" id="JABEPQ010000002">
    <property type="protein sequence ID" value="NNM46400.1"/>
    <property type="molecule type" value="Genomic_DNA"/>
</dbReference>
<dbReference type="GO" id="GO:0019350">
    <property type="term" value="P:teichoic acid biosynthetic process"/>
    <property type="evidence" value="ECO:0007669"/>
    <property type="project" value="UniProtKB-KW"/>
</dbReference>
<dbReference type="PANTHER" id="PTHR37316">
    <property type="entry name" value="TEICHOIC ACID GLYCEROL-PHOSPHATE PRIMASE"/>
    <property type="match status" value="1"/>
</dbReference>
<keyword evidence="9" id="KW-1185">Reference proteome</keyword>
<dbReference type="InterPro" id="IPR043148">
    <property type="entry name" value="TagF_C"/>
</dbReference>
<comment type="similarity">
    <text evidence="2">Belongs to the CDP-glycerol glycerophosphotransferase family.</text>
</comment>
<evidence type="ECO:0000313" key="9">
    <source>
        <dbReference type="Proteomes" id="UP000588586"/>
    </source>
</evidence>
<keyword evidence="4 8" id="KW-0808">Transferase</keyword>
<dbReference type="InterPro" id="IPR001296">
    <property type="entry name" value="Glyco_trans_1"/>
</dbReference>
<dbReference type="Gene3D" id="3.40.50.12580">
    <property type="match status" value="1"/>
</dbReference>
<dbReference type="GO" id="GO:0047355">
    <property type="term" value="F:CDP-glycerol glycerophosphotransferase activity"/>
    <property type="evidence" value="ECO:0007669"/>
    <property type="project" value="InterPro"/>
</dbReference>
<comment type="subcellular location">
    <subcellularLocation>
        <location evidence="1">Cell membrane</location>
        <topology evidence="1">Peripheral membrane protein</topology>
    </subcellularLocation>
</comment>
<dbReference type="Gene3D" id="3.40.50.2000">
    <property type="entry name" value="Glycogen Phosphorylase B"/>
    <property type="match status" value="1"/>
</dbReference>
<reference evidence="8 9" key="1">
    <citation type="submission" date="2020-04" db="EMBL/GenBank/DDBJ databases">
        <title>Knoellia sp. isolate from air conditioner.</title>
        <authorList>
            <person name="Chea S."/>
            <person name="Kim D.-U."/>
        </authorList>
    </citation>
    <scope>NUCLEOTIDE SEQUENCE [LARGE SCALE GENOMIC DNA]</scope>
    <source>
        <strain evidence="8 9">DB2414S</strain>
    </source>
</reference>
<organism evidence="8 9">
    <name type="scientific">Knoellia koreensis</name>
    <dbReference type="NCBI Taxonomy" id="2730921"/>
    <lineage>
        <taxon>Bacteria</taxon>
        <taxon>Bacillati</taxon>
        <taxon>Actinomycetota</taxon>
        <taxon>Actinomycetes</taxon>
        <taxon>Micrococcales</taxon>
        <taxon>Intrasporangiaceae</taxon>
        <taxon>Knoellia</taxon>
    </lineage>
</organism>
<keyword evidence="3" id="KW-1003">Cell membrane</keyword>
<keyword evidence="6" id="KW-0472">Membrane</keyword>
<evidence type="ECO:0000256" key="4">
    <source>
        <dbReference type="ARBA" id="ARBA00022679"/>
    </source>
</evidence>
<comment type="caution">
    <text evidence="8">The sequence shown here is derived from an EMBL/GenBank/DDBJ whole genome shotgun (WGS) entry which is preliminary data.</text>
</comment>
<evidence type="ECO:0000256" key="1">
    <source>
        <dbReference type="ARBA" id="ARBA00004202"/>
    </source>
</evidence>
<protein>
    <submittedName>
        <fullName evidence="8">Glycosyltransferase</fullName>
    </submittedName>
</protein>
<evidence type="ECO:0000256" key="2">
    <source>
        <dbReference type="ARBA" id="ARBA00010488"/>
    </source>
</evidence>
<accession>A0A849H960</accession>
<dbReference type="CDD" id="cd03811">
    <property type="entry name" value="GT4_GT28_WabH-like"/>
    <property type="match status" value="1"/>
</dbReference>
<evidence type="ECO:0000256" key="5">
    <source>
        <dbReference type="ARBA" id="ARBA00022944"/>
    </source>
</evidence>
<dbReference type="PANTHER" id="PTHR37316:SF3">
    <property type="entry name" value="TEICHOIC ACID GLYCEROL-PHOSPHATE TRANSFERASE"/>
    <property type="match status" value="1"/>
</dbReference>
<dbReference type="GO" id="GO:0005886">
    <property type="term" value="C:plasma membrane"/>
    <property type="evidence" value="ECO:0007669"/>
    <property type="project" value="UniProtKB-SubCell"/>
</dbReference>
<dbReference type="GO" id="GO:0016757">
    <property type="term" value="F:glycosyltransferase activity"/>
    <property type="evidence" value="ECO:0007669"/>
    <property type="project" value="InterPro"/>
</dbReference>
<dbReference type="Pfam" id="PF00534">
    <property type="entry name" value="Glycos_transf_1"/>
    <property type="match status" value="1"/>
</dbReference>
<dbReference type="InterPro" id="IPR051612">
    <property type="entry name" value="Teichoic_Acid_Biosynth"/>
</dbReference>
<evidence type="ECO:0000259" key="7">
    <source>
        <dbReference type="Pfam" id="PF00534"/>
    </source>
</evidence>
<dbReference type="InterPro" id="IPR007554">
    <property type="entry name" value="Glycerophosphate_synth"/>
</dbReference>
<evidence type="ECO:0000256" key="3">
    <source>
        <dbReference type="ARBA" id="ARBA00022475"/>
    </source>
</evidence>
<keyword evidence="5" id="KW-0777">Teichoic acid biosynthesis</keyword>
<dbReference type="RefSeq" id="WP_171243508.1">
    <property type="nucleotide sequence ID" value="NZ_JABEPQ010000002.1"/>
</dbReference>
<gene>
    <name evidence="8" type="ORF">HJG52_10320</name>
</gene>
<dbReference type="AlphaFoldDB" id="A0A849H960"/>
<feature type="domain" description="Glycosyl transferase family 1" evidence="7">
    <location>
        <begin position="707"/>
        <end position="847"/>
    </location>
</feature>
<dbReference type="Pfam" id="PF04464">
    <property type="entry name" value="Glyphos_transf"/>
    <property type="match status" value="1"/>
</dbReference>
<dbReference type="Gene3D" id="3.40.50.11820">
    <property type="match status" value="1"/>
</dbReference>